<evidence type="ECO:0000256" key="6">
    <source>
        <dbReference type="ARBA" id="ARBA00023004"/>
    </source>
</evidence>
<organism evidence="10 11">
    <name type="scientific">Hydrocarboniphaga effusa AP103</name>
    <dbReference type="NCBI Taxonomy" id="1172194"/>
    <lineage>
        <taxon>Bacteria</taxon>
        <taxon>Pseudomonadati</taxon>
        <taxon>Pseudomonadota</taxon>
        <taxon>Gammaproteobacteria</taxon>
        <taxon>Nevskiales</taxon>
        <taxon>Nevskiaceae</taxon>
        <taxon>Hydrocarboniphaga</taxon>
    </lineage>
</organism>
<sequence>MPIYFDHNATTHLDARVLEAMMPYLSGPAANPSSLHRYGRLARDAIEAARVQVAQLVGAQPRDVIWTSGGTEANNYAIKGVMQAVCGRVPSRVLYGATEHPAVMEAAESLRSSGCEVEAIAVDHRGIIDANALEAQLAKAPTRLVSIMRANNETGVIQDIPALAAIVHAAGAWLHVDAVQAAGKLAVDMDELGADLLTLSSHKIYGPKGIAALVVRSDVELEALQHGGAQERGRRGGTENVAAIAGFGRAAELAIEELDPRTQHYAQLIEQLDAGLRQIPEIVMFGDGVARLPNTRQFALSGYDGEALLMELDRKGIAVSSGSACASGSGEPSHVLLAMGFDPVTAKGAIRVSVGVVNTTDEVARFLHVLAEIAGTLRS</sequence>
<dbReference type="GO" id="GO:0046872">
    <property type="term" value="F:metal ion binding"/>
    <property type="evidence" value="ECO:0007669"/>
    <property type="project" value="UniProtKB-KW"/>
</dbReference>
<dbReference type="GO" id="GO:0051536">
    <property type="term" value="F:iron-sulfur cluster binding"/>
    <property type="evidence" value="ECO:0007669"/>
    <property type="project" value="UniProtKB-KW"/>
</dbReference>
<comment type="cofactor">
    <cofactor evidence="1">
        <name>pyridoxal 5'-phosphate</name>
        <dbReference type="ChEBI" id="CHEBI:597326"/>
    </cofactor>
</comment>
<dbReference type="RefSeq" id="WP_007185896.1">
    <property type="nucleotide sequence ID" value="NZ_AKGD01000002.1"/>
</dbReference>
<keyword evidence="5" id="KW-0663">Pyridoxal phosphate</keyword>
<feature type="domain" description="Aminotransferase class V" evidence="9">
    <location>
        <begin position="3"/>
        <end position="366"/>
    </location>
</feature>
<comment type="caution">
    <text evidence="10">The sequence shown here is derived from an EMBL/GenBank/DDBJ whole genome shotgun (WGS) entry which is preliminary data.</text>
</comment>
<keyword evidence="3" id="KW-0808">Transferase</keyword>
<evidence type="ECO:0000256" key="8">
    <source>
        <dbReference type="ARBA" id="ARBA00050776"/>
    </source>
</evidence>
<dbReference type="InterPro" id="IPR015421">
    <property type="entry name" value="PyrdxlP-dep_Trfase_major"/>
</dbReference>
<dbReference type="Gene3D" id="1.10.260.50">
    <property type="match status" value="1"/>
</dbReference>
<dbReference type="PANTHER" id="PTHR11601">
    <property type="entry name" value="CYSTEINE DESULFURYLASE FAMILY MEMBER"/>
    <property type="match status" value="1"/>
</dbReference>
<keyword evidence="6" id="KW-0408">Iron</keyword>
<keyword evidence="7" id="KW-0411">Iron-sulfur</keyword>
<dbReference type="Gene3D" id="3.90.1150.10">
    <property type="entry name" value="Aspartate Aminotransferase, domain 1"/>
    <property type="match status" value="1"/>
</dbReference>
<keyword evidence="4" id="KW-0479">Metal-binding</keyword>
<comment type="catalytic activity">
    <reaction evidence="8">
        <text>(sulfur carrier)-H + L-cysteine = (sulfur carrier)-SH + L-alanine</text>
        <dbReference type="Rhea" id="RHEA:43892"/>
        <dbReference type="Rhea" id="RHEA-COMP:14737"/>
        <dbReference type="Rhea" id="RHEA-COMP:14739"/>
        <dbReference type="ChEBI" id="CHEBI:29917"/>
        <dbReference type="ChEBI" id="CHEBI:35235"/>
        <dbReference type="ChEBI" id="CHEBI:57972"/>
        <dbReference type="ChEBI" id="CHEBI:64428"/>
        <dbReference type="EC" id="2.8.1.7"/>
    </reaction>
</comment>
<comment type="similarity">
    <text evidence="2">Belongs to the class-V pyridoxal-phosphate-dependent aminotransferase family. NifS/IscS subfamily.</text>
</comment>
<dbReference type="Proteomes" id="UP000003704">
    <property type="component" value="Unassembled WGS sequence"/>
</dbReference>
<name>I8T6K9_9GAMM</name>
<evidence type="ECO:0000256" key="3">
    <source>
        <dbReference type="ARBA" id="ARBA00022679"/>
    </source>
</evidence>
<evidence type="ECO:0000256" key="1">
    <source>
        <dbReference type="ARBA" id="ARBA00001933"/>
    </source>
</evidence>
<reference evidence="10 11" key="1">
    <citation type="journal article" date="2012" name="J. Bacteriol.">
        <title>Genome Sequence of n-Alkane-Degrading Hydrocarboniphaga effusa Strain AP103T (ATCC BAA-332T).</title>
        <authorList>
            <person name="Chang H.K."/>
            <person name="Zylstra G.J."/>
            <person name="Chae J.C."/>
        </authorList>
    </citation>
    <scope>NUCLEOTIDE SEQUENCE [LARGE SCALE GENOMIC DNA]</scope>
    <source>
        <strain evidence="10 11">AP103</strain>
    </source>
</reference>
<dbReference type="PIRSF" id="PIRSF005572">
    <property type="entry name" value="NifS"/>
    <property type="match status" value="1"/>
</dbReference>
<dbReference type="InterPro" id="IPR015424">
    <property type="entry name" value="PyrdxlP-dep_Trfase"/>
</dbReference>
<proteinExistence type="inferred from homology"/>
<evidence type="ECO:0000259" key="9">
    <source>
        <dbReference type="Pfam" id="PF00266"/>
    </source>
</evidence>
<protein>
    <submittedName>
        <fullName evidence="10">Cysteine desulfurase</fullName>
    </submittedName>
</protein>
<dbReference type="PANTHER" id="PTHR11601:SF34">
    <property type="entry name" value="CYSTEINE DESULFURASE"/>
    <property type="match status" value="1"/>
</dbReference>
<dbReference type="InterPro" id="IPR000192">
    <property type="entry name" value="Aminotrans_V_dom"/>
</dbReference>
<evidence type="ECO:0000256" key="7">
    <source>
        <dbReference type="ARBA" id="ARBA00023014"/>
    </source>
</evidence>
<dbReference type="OrthoDB" id="9808002at2"/>
<evidence type="ECO:0000313" key="10">
    <source>
        <dbReference type="EMBL" id="EIT69373.1"/>
    </source>
</evidence>
<dbReference type="EMBL" id="AKGD01000002">
    <property type="protein sequence ID" value="EIT69373.1"/>
    <property type="molecule type" value="Genomic_DNA"/>
</dbReference>
<dbReference type="AlphaFoldDB" id="I8T6K9"/>
<dbReference type="STRING" id="1172194.WQQ_29550"/>
<evidence type="ECO:0000313" key="11">
    <source>
        <dbReference type="Proteomes" id="UP000003704"/>
    </source>
</evidence>
<gene>
    <name evidence="10" type="ORF">WQQ_29550</name>
</gene>
<dbReference type="Pfam" id="PF00266">
    <property type="entry name" value="Aminotran_5"/>
    <property type="match status" value="1"/>
</dbReference>
<dbReference type="PATRIC" id="fig|1172194.4.peg.2862"/>
<accession>I8T6K9</accession>
<dbReference type="InterPro" id="IPR015422">
    <property type="entry name" value="PyrdxlP-dep_Trfase_small"/>
</dbReference>
<dbReference type="InterPro" id="IPR016454">
    <property type="entry name" value="Cysteine_dSase"/>
</dbReference>
<dbReference type="Gene3D" id="3.40.640.10">
    <property type="entry name" value="Type I PLP-dependent aspartate aminotransferase-like (Major domain)"/>
    <property type="match status" value="1"/>
</dbReference>
<evidence type="ECO:0000256" key="4">
    <source>
        <dbReference type="ARBA" id="ARBA00022723"/>
    </source>
</evidence>
<evidence type="ECO:0000256" key="2">
    <source>
        <dbReference type="ARBA" id="ARBA00006490"/>
    </source>
</evidence>
<dbReference type="GO" id="GO:0031071">
    <property type="term" value="F:cysteine desulfurase activity"/>
    <property type="evidence" value="ECO:0007669"/>
    <property type="project" value="UniProtKB-EC"/>
</dbReference>
<dbReference type="SUPFAM" id="SSF53383">
    <property type="entry name" value="PLP-dependent transferases"/>
    <property type="match status" value="1"/>
</dbReference>
<keyword evidence="11" id="KW-1185">Reference proteome</keyword>
<evidence type="ECO:0000256" key="5">
    <source>
        <dbReference type="ARBA" id="ARBA00022898"/>
    </source>
</evidence>